<dbReference type="OrthoDB" id="1488726at2"/>
<evidence type="ECO:0000313" key="1">
    <source>
        <dbReference type="EMBL" id="RKD14462.1"/>
    </source>
</evidence>
<protein>
    <submittedName>
        <fullName evidence="1">Uncharacterized protein</fullName>
    </submittedName>
</protein>
<proteinExistence type="predicted"/>
<gene>
    <name evidence="1" type="ORF">BCY91_08300</name>
</gene>
<accession>A0A419S4C7</accession>
<comment type="caution">
    <text evidence="1">The sequence shown here is derived from an EMBL/GenBank/DDBJ whole genome shotgun (WGS) entry which is preliminary data.</text>
</comment>
<dbReference type="AlphaFoldDB" id="A0A419S4C7"/>
<sequence>MKKLNFATALLVAVIGFTACKKERTRPVSSVKNAKDFTEKLGSPKQTFSVKTSELPKTLSLANGTRITIQPNSFTMDGHAVTGDVTIEAYEMLTRSAIILSGTNTNHISGSPLISQGFIFVDAKVDGKSVDRMLQKPLTIKIPAKGQPFTQIWEGVENVADNNQFAWAAPGDAAGQNQQRDVKAVEDDFVFDFGKLGWVNCDIFYNSSAPKTTVRVTVLNNPGTMATFRGFSGETFVFFCATGDNVVAQIYTPDGANKVKSYDNSMPIGSVGKLIAFSIKDGKYYFAKKDITITADMNESLSLTESTEATVQAEITALDL</sequence>
<dbReference type="RefSeq" id="WP_120182467.1">
    <property type="nucleotide sequence ID" value="NZ_MBTA01000026.1"/>
</dbReference>
<evidence type="ECO:0000313" key="2">
    <source>
        <dbReference type="Proteomes" id="UP000283433"/>
    </source>
</evidence>
<organism evidence="1 2">
    <name type="scientific">Pelobium manganitolerans</name>
    <dbReference type="NCBI Taxonomy" id="1842495"/>
    <lineage>
        <taxon>Bacteria</taxon>
        <taxon>Pseudomonadati</taxon>
        <taxon>Bacteroidota</taxon>
        <taxon>Sphingobacteriia</taxon>
        <taxon>Sphingobacteriales</taxon>
        <taxon>Sphingobacteriaceae</taxon>
        <taxon>Pelobium</taxon>
    </lineage>
</organism>
<dbReference type="PROSITE" id="PS51257">
    <property type="entry name" value="PROKAR_LIPOPROTEIN"/>
    <property type="match status" value="1"/>
</dbReference>
<dbReference type="Proteomes" id="UP000283433">
    <property type="component" value="Unassembled WGS sequence"/>
</dbReference>
<keyword evidence="2" id="KW-1185">Reference proteome</keyword>
<name>A0A419S4C7_9SPHI</name>
<dbReference type="EMBL" id="MBTA01000026">
    <property type="protein sequence ID" value="RKD14462.1"/>
    <property type="molecule type" value="Genomic_DNA"/>
</dbReference>
<reference evidence="1 2" key="1">
    <citation type="submission" date="2016-07" db="EMBL/GenBank/DDBJ databases">
        <title>Genome of Pelobium manganitolerans.</title>
        <authorList>
            <person name="Wu S."/>
            <person name="Wang G."/>
        </authorList>
    </citation>
    <scope>NUCLEOTIDE SEQUENCE [LARGE SCALE GENOMIC DNA]</scope>
    <source>
        <strain evidence="1 2">YS-25</strain>
    </source>
</reference>